<feature type="non-terminal residue" evidence="1">
    <location>
        <position position="164"/>
    </location>
</feature>
<proteinExistence type="predicted"/>
<dbReference type="EMBL" id="BKCJ011040935">
    <property type="protein sequence ID" value="GFC73105.1"/>
    <property type="molecule type" value="Genomic_DNA"/>
</dbReference>
<comment type="caution">
    <text evidence="1">The sequence shown here is derived from an EMBL/GenBank/DDBJ whole genome shotgun (WGS) entry which is preliminary data.</text>
</comment>
<organism evidence="1">
    <name type="scientific">Tanacetum cinerariifolium</name>
    <name type="common">Dalmatian daisy</name>
    <name type="synonym">Chrysanthemum cinerariifolium</name>
    <dbReference type="NCBI Taxonomy" id="118510"/>
    <lineage>
        <taxon>Eukaryota</taxon>
        <taxon>Viridiplantae</taxon>
        <taxon>Streptophyta</taxon>
        <taxon>Embryophyta</taxon>
        <taxon>Tracheophyta</taxon>
        <taxon>Spermatophyta</taxon>
        <taxon>Magnoliopsida</taxon>
        <taxon>eudicotyledons</taxon>
        <taxon>Gunneridae</taxon>
        <taxon>Pentapetalae</taxon>
        <taxon>asterids</taxon>
        <taxon>campanulids</taxon>
        <taxon>Asterales</taxon>
        <taxon>Asteraceae</taxon>
        <taxon>Asteroideae</taxon>
        <taxon>Anthemideae</taxon>
        <taxon>Anthemidinae</taxon>
        <taxon>Tanacetum</taxon>
    </lineage>
</organism>
<dbReference type="AlphaFoldDB" id="A0A699QLK2"/>
<gene>
    <name evidence="1" type="ORF">Tci_845075</name>
</gene>
<accession>A0A699QLK2</accession>
<feature type="non-terminal residue" evidence="1">
    <location>
        <position position="1"/>
    </location>
</feature>
<protein>
    <submittedName>
        <fullName evidence="1">Uncharacterized protein</fullName>
    </submittedName>
</protein>
<name>A0A699QLK2_TANCI</name>
<reference evidence="1" key="1">
    <citation type="journal article" date="2019" name="Sci. Rep.">
        <title>Draft genome of Tanacetum cinerariifolium, the natural source of mosquito coil.</title>
        <authorList>
            <person name="Yamashiro T."/>
            <person name="Shiraishi A."/>
            <person name="Satake H."/>
            <person name="Nakayama K."/>
        </authorList>
    </citation>
    <scope>NUCLEOTIDE SEQUENCE</scope>
</reference>
<sequence>AAFLSERDAEIVHLKSLLSLNEVEAVEAIRLRGQLTTVEAADVAKDSELKDFKEKNFTLEGDRDVMSKKITTLESANAAKEAELAGLHWSLRLSFSVCAWRPCRMIRQRMDIGCAVNKGIQDGLRAGVVHGKAGRDLSVIEAYDPSTEAKYVEAVNALGAVDFS</sequence>
<evidence type="ECO:0000313" key="1">
    <source>
        <dbReference type="EMBL" id="GFC73105.1"/>
    </source>
</evidence>